<keyword evidence="1" id="KW-0812">Transmembrane</keyword>
<reference evidence="2" key="1">
    <citation type="journal article" date="2021" name="New Phytol.">
        <title>Evolutionary innovations through gain and loss of genes in the ectomycorrhizal Boletales.</title>
        <authorList>
            <person name="Wu G."/>
            <person name="Miyauchi S."/>
            <person name="Morin E."/>
            <person name="Kuo A."/>
            <person name="Drula E."/>
            <person name="Varga T."/>
            <person name="Kohler A."/>
            <person name="Feng B."/>
            <person name="Cao Y."/>
            <person name="Lipzen A."/>
            <person name="Daum C."/>
            <person name="Hundley H."/>
            <person name="Pangilinan J."/>
            <person name="Johnson J."/>
            <person name="Barry K."/>
            <person name="LaButti K."/>
            <person name="Ng V."/>
            <person name="Ahrendt S."/>
            <person name="Min B."/>
            <person name="Choi I.G."/>
            <person name="Park H."/>
            <person name="Plett J.M."/>
            <person name="Magnuson J."/>
            <person name="Spatafora J.W."/>
            <person name="Nagy L.G."/>
            <person name="Henrissat B."/>
            <person name="Grigoriev I.V."/>
            <person name="Yang Z.L."/>
            <person name="Xu J."/>
            <person name="Martin F.M."/>
        </authorList>
    </citation>
    <scope>NUCLEOTIDE SEQUENCE</scope>
    <source>
        <strain evidence="2">KKN 215</strain>
    </source>
</reference>
<evidence type="ECO:0000256" key="1">
    <source>
        <dbReference type="SAM" id="Phobius"/>
    </source>
</evidence>
<dbReference type="OrthoDB" id="2645170at2759"/>
<comment type="caution">
    <text evidence="2">The sequence shown here is derived from an EMBL/GenBank/DDBJ whole genome shotgun (WGS) entry which is preliminary data.</text>
</comment>
<gene>
    <name evidence="2" type="ORF">BXZ70DRAFT_59677</name>
</gene>
<keyword evidence="1" id="KW-1133">Transmembrane helix</keyword>
<proteinExistence type="predicted"/>
<evidence type="ECO:0000313" key="2">
    <source>
        <dbReference type="EMBL" id="KAH8102198.1"/>
    </source>
</evidence>
<dbReference type="EMBL" id="JAEVFJ010000010">
    <property type="protein sequence ID" value="KAH8102198.1"/>
    <property type="molecule type" value="Genomic_DNA"/>
</dbReference>
<protein>
    <submittedName>
        <fullName evidence="2">Uncharacterized protein</fullName>
    </submittedName>
</protein>
<name>A0A8K0UR44_9AGAR</name>
<feature type="transmembrane region" description="Helical" evidence="1">
    <location>
        <begin position="20"/>
        <end position="38"/>
    </location>
</feature>
<dbReference type="AlphaFoldDB" id="A0A8K0UR44"/>
<evidence type="ECO:0000313" key="3">
    <source>
        <dbReference type="Proteomes" id="UP000813824"/>
    </source>
</evidence>
<accession>A0A8K0UR44</accession>
<keyword evidence="1" id="KW-0472">Membrane</keyword>
<feature type="transmembrane region" description="Helical" evidence="1">
    <location>
        <begin position="96"/>
        <end position="117"/>
    </location>
</feature>
<feature type="transmembrane region" description="Helical" evidence="1">
    <location>
        <begin position="50"/>
        <end position="76"/>
    </location>
</feature>
<keyword evidence="3" id="KW-1185">Reference proteome</keyword>
<organism evidence="2 3">
    <name type="scientific">Cristinia sonorae</name>
    <dbReference type="NCBI Taxonomy" id="1940300"/>
    <lineage>
        <taxon>Eukaryota</taxon>
        <taxon>Fungi</taxon>
        <taxon>Dikarya</taxon>
        <taxon>Basidiomycota</taxon>
        <taxon>Agaricomycotina</taxon>
        <taxon>Agaricomycetes</taxon>
        <taxon>Agaricomycetidae</taxon>
        <taxon>Agaricales</taxon>
        <taxon>Pleurotineae</taxon>
        <taxon>Stephanosporaceae</taxon>
        <taxon>Cristinia</taxon>
    </lineage>
</organism>
<sequence length="235" mass="25674">MFYHLKPNLSAAECKSLTMSSSWLLVVGIIVAEAILTLRTWAVWNRGKYIGIFLIFIWTSSAIGACLIEGLFLASLTYVPSSSNAVPGCILTGGKSAVGIEFVIVIVLETVVVLLTLMKVLPQYRHLGSPERHSLAYVLYRDGLHYYAYPLAISTVNFVTVLKLPAYAADLLTGLQRVVHSNLTARVILNLREASSRQTFQTSAHPSTQSAVVFAPEFSAATSGTIFQEDQPNHV</sequence>
<dbReference type="Proteomes" id="UP000813824">
    <property type="component" value="Unassembled WGS sequence"/>
</dbReference>